<evidence type="ECO:0000256" key="3">
    <source>
        <dbReference type="ARBA" id="ARBA00022763"/>
    </source>
</evidence>
<keyword evidence="5" id="KW-0347">Helicase</keyword>
<evidence type="ECO:0000256" key="7">
    <source>
        <dbReference type="ARBA" id="ARBA00022840"/>
    </source>
</evidence>
<keyword evidence="3" id="KW-0227">DNA damage</keyword>
<feature type="domain" description="PD-(D/E)XK endonuclease-like" evidence="11">
    <location>
        <begin position="718"/>
        <end position="999"/>
    </location>
</feature>
<evidence type="ECO:0000256" key="2">
    <source>
        <dbReference type="ARBA" id="ARBA00022741"/>
    </source>
</evidence>
<accession>A0A1F5AFM1</accession>
<dbReference type="Proteomes" id="UP000177701">
    <property type="component" value="Unassembled WGS sequence"/>
</dbReference>
<protein>
    <recommendedName>
        <fullName evidence="11">PD-(D/E)XK endonuclease-like domain-containing protein</fullName>
    </recommendedName>
</protein>
<dbReference type="GO" id="GO:0004527">
    <property type="term" value="F:exonuclease activity"/>
    <property type="evidence" value="ECO:0007669"/>
    <property type="project" value="UniProtKB-KW"/>
</dbReference>
<dbReference type="PANTHER" id="PTHR30591:SF1">
    <property type="entry name" value="RECBCD ENZYME SUBUNIT RECC"/>
    <property type="match status" value="1"/>
</dbReference>
<dbReference type="GO" id="GO:0006281">
    <property type="term" value="P:DNA repair"/>
    <property type="evidence" value="ECO:0007669"/>
    <property type="project" value="UniProtKB-KW"/>
</dbReference>
<keyword evidence="6" id="KW-0269">Exonuclease</keyword>
<keyword evidence="4" id="KW-0378">Hydrolase</keyword>
<keyword evidence="2" id="KW-0547">Nucleotide-binding</keyword>
<dbReference type="GO" id="GO:0005524">
    <property type="term" value="F:ATP binding"/>
    <property type="evidence" value="ECO:0007669"/>
    <property type="project" value="UniProtKB-KW"/>
</dbReference>
<proteinExistence type="predicted"/>
<dbReference type="SUPFAM" id="SSF52980">
    <property type="entry name" value="Restriction endonuclease-like"/>
    <property type="match status" value="1"/>
</dbReference>
<keyword evidence="7" id="KW-0067">ATP-binding</keyword>
<keyword evidence="1" id="KW-0540">Nuclease</keyword>
<dbReference type="Gene3D" id="3.40.50.300">
    <property type="entry name" value="P-loop containing nucleotide triphosphate hydrolases"/>
    <property type="match status" value="1"/>
</dbReference>
<evidence type="ECO:0000256" key="1">
    <source>
        <dbReference type="ARBA" id="ARBA00022722"/>
    </source>
</evidence>
<evidence type="ECO:0000256" key="8">
    <source>
        <dbReference type="ARBA" id="ARBA00023125"/>
    </source>
</evidence>
<sequence>MHPFLSPLKKICRENLSGSKNLIMPSYLDGSALKKSLSREGFFALNLNITTIFDLARDYCDDYISKNKLKILDNSLGQIFLLQILKKLSREKMLDYFQTSLFSPGISRSIYLAIKELRIAGFSSRNFPHPVIVNSQKSGDLLKIMQEYEKILKEQNYIDEADIYLQAIKYKKKNQQKKETFIVPSNIELNYLEQVFFRKIILPGAKVIYFPAPRNLKKPASFYFSGATKEEENFPEDPLDYLYDIDKITSNLSGKLNIELIQSHGEFNEVKTIVRKIKSQNIPLDEVSIFYTVQEPYSQYLYQLSRQYSFHITFGSGISIKNTSPAKLFFDLIDWIRDNYSIAKFYFLLTGGNFEFKNQQSNPDIPTPQRVASLLRNTPIGHKRNRYIKGLDLSIRQLRSEIEQVSEDRQEGYRKKIKDFFWIREFITQIFHELPQENFDYTISPKQVARGLINIVTNYSRIDEENNLDQEAIKKIKERLTVFIESDYPLPDMPVNEVLTLINDLIKKERVNCSEPRGGFLHTASYKKGIWLNRPYNFIVGMDSDKFPDSAHDGSILLDAEKKNTGRINQDKGKNKESQYKMLQLLASLEGKIILSYSRFDTQGNRELAPSSLMLQLHRLKTGDEQKDYSDFYSSFQDTSGFIPGKPQEILDSADWFLYSTRHNFLDIAPLFEHLYPDLFEGFYAARQREKEELNRFNGKVKVDPEWVDPRLNRGLMVSSSRLELIAFCPYLYFLKYILKIQPPQEMIEDPGVWLKPSEKGIIFHQIFEKFYKKLKEISPPGIFISPSYTNHWPILEDLVISQLKQKRKRLAPPNNLVYQHEGKEILDSCRFFLHCEEEKYKGEIPAYLELAFGTRDNQNEELGRIKAVELSLPGGKSISFQGKIDRIDKLDEDTYRIIDYKTGTPYEFSRSKYFRNGKQVQHALYALSLKKILAKAGISAFPKIQKAGYYFPTLPGQGRQYFYGEERRNQVLEIIDLLLDIVAQGNFAMIQKADAFMCADYRDILEQNQVMEVSGKNAKKYDEEPALDNLRRLQEKYE</sequence>
<dbReference type="InterPro" id="IPR038726">
    <property type="entry name" value="PDDEXK_AddAB-type"/>
</dbReference>
<dbReference type="AlphaFoldDB" id="A0A1F5AFM1"/>
<reference evidence="12 13" key="1">
    <citation type="journal article" date="2016" name="Nat. Commun.">
        <title>Thousands of microbial genomes shed light on interconnected biogeochemical processes in an aquifer system.</title>
        <authorList>
            <person name="Anantharaman K."/>
            <person name="Brown C.T."/>
            <person name="Hug L.A."/>
            <person name="Sharon I."/>
            <person name="Castelle C.J."/>
            <person name="Probst A.J."/>
            <person name="Thomas B.C."/>
            <person name="Singh A."/>
            <person name="Wilkins M.J."/>
            <person name="Karaoz U."/>
            <person name="Brodie E.L."/>
            <person name="Williams K.H."/>
            <person name="Hubbard S.S."/>
            <person name="Banfield J.F."/>
        </authorList>
    </citation>
    <scope>NUCLEOTIDE SEQUENCE [LARGE SCALE GENOMIC DNA]</scope>
</reference>
<dbReference type="GO" id="GO:0003677">
    <property type="term" value="F:DNA binding"/>
    <property type="evidence" value="ECO:0007669"/>
    <property type="project" value="UniProtKB-KW"/>
</dbReference>
<dbReference type="EMBL" id="MEYH01000011">
    <property type="protein sequence ID" value="OGD17275.1"/>
    <property type="molecule type" value="Genomic_DNA"/>
</dbReference>
<dbReference type="InterPro" id="IPR027417">
    <property type="entry name" value="P-loop_NTPase"/>
</dbReference>
<organism evidence="12 13">
    <name type="scientific">Candidatus Sediminicultor quintus</name>
    <dbReference type="NCBI Taxonomy" id="1797291"/>
    <lineage>
        <taxon>Bacteria</taxon>
        <taxon>Pseudomonadati</taxon>
        <taxon>Atribacterota</taxon>
        <taxon>Candidatus Phoenicimicrobiia</taxon>
        <taxon>Candidatus Pheonicimicrobiales</taxon>
        <taxon>Candidatus Phoenicimicrobiaceae</taxon>
        <taxon>Candidatus Sediminicultor</taxon>
    </lineage>
</organism>
<evidence type="ECO:0000313" key="13">
    <source>
        <dbReference type="Proteomes" id="UP000177701"/>
    </source>
</evidence>
<dbReference type="SUPFAM" id="SSF52540">
    <property type="entry name" value="P-loop containing nucleoside triphosphate hydrolases"/>
    <property type="match status" value="1"/>
</dbReference>
<dbReference type="PANTHER" id="PTHR30591">
    <property type="entry name" value="RECBCD ENZYME SUBUNIT RECC"/>
    <property type="match status" value="1"/>
</dbReference>
<comment type="caution">
    <text evidence="12">The sequence shown here is derived from an EMBL/GenBank/DDBJ whole genome shotgun (WGS) entry which is preliminary data.</text>
</comment>
<dbReference type="InterPro" id="IPR011335">
    <property type="entry name" value="Restrct_endonuc-II-like"/>
</dbReference>
<evidence type="ECO:0000259" key="11">
    <source>
        <dbReference type="Pfam" id="PF12705"/>
    </source>
</evidence>
<dbReference type="GO" id="GO:0004386">
    <property type="term" value="F:helicase activity"/>
    <property type="evidence" value="ECO:0007669"/>
    <property type="project" value="UniProtKB-KW"/>
</dbReference>
<keyword evidence="10" id="KW-0175">Coiled coil</keyword>
<evidence type="ECO:0000256" key="5">
    <source>
        <dbReference type="ARBA" id="ARBA00022806"/>
    </source>
</evidence>
<keyword evidence="9" id="KW-0234">DNA repair</keyword>
<dbReference type="Gene3D" id="3.90.320.10">
    <property type="match status" value="1"/>
</dbReference>
<dbReference type="STRING" id="1797291.A2V47_06050"/>
<keyword evidence="8" id="KW-0238">DNA-binding</keyword>
<dbReference type="InterPro" id="IPR011604">
    <property type="entry name" value="PDDEXK-like_dom_sf"/>
</dbReference>
<feature type="coiled-coil region" evidence="10">
    <location>
        <begin position="388"/>
        <end position="415"/>
    </location>
</feature>
<evidence type="ECO:0000256" key="6">
    <source>
        <dbReference type="ARBA" id="ARBA00022839"/>
    </source>
</evidence>
<dbReference type="Pfam" id="PF12705">
    <property type="entry name" value="PDDEXK_1"/>
    <property type="match status" value="1"/>
</dbReference>
<evidence type="ECO:0000256" key="9">
    <source>
        <dbReference type="ARBA" id="ARBA00023204"/>
    </source>
</evidence>
<evidence type="ECO:0000256" key="4">
    <source>
        <dbReference type="ARBA" id="ARBA00022801"/>
    </source>
</evidence>
<evidence type="ECO:0000256" key="10">
    <source>
        <dbReference type="SAM" id="Coils"/>
    </source>
</evidence>
<name>A0A1F5AFM1_9BACT</name>
<evidence type="ECO:0000313" key="12">
    <source>
        <dbReference type="EMBL" id="OGD17275.1"/>
    </source>
</evidence>
<dbReference type="GO" id="GO:0006310">
    <property type="term" value="P:DNA recombination"/>
    <property type="evidence" value="ECO:0007669"/>
    <property type="project" value="TreeGrafter"/>
</dbReference>
<gene>
    <name evidence="12" type="ORF">A2V47_06050</name>
</gene>